<comment type="caution">
    <text evidence="6">The sequence shown here is derived from an EMBL/GenBank/DDBJ whole genome shotgun (WGS) entry which is preliminary data.</text>
</comment>
<dbReference type="InParanoid" id="M0MCT9"/>
<feature type="domain" description="SF3 helicase" evidence="5">
    <location>
        <begin position="1"/>
        <end position="135"/>
    </location>
</feature>
<sequence>MLVGSGANGKGTFLAVVRALLGPENTSSVELQTLASERDAVADMYGSLANIDDDLSARKLNAGLGTFKKLVAGDRVRARRLYEDAFEYKAMGKHLYAANEVPQVDVPDDDEAFWRRWLLIEFPNHYPPSERDPELRDRLSESESLSGVLNWAIEGWNRLRDQEYFTNEEQLAHDKRRRWQAWGDSVDEFISECVENDPNAERLTTGEAHQQYQAWCRENNRNTVGQRQFTNTLKNEDVGYGKHRIDGTSTLGYDELGLSDIGTELDGGTEDSNRGMSF</sequence>
<evidence type="ECO:0000256" key="3">
    <source>
        <dbReference type="ARBA" id="ARBA00022806"/>
    </source>
</evidence>
<dbReference type="GO" id="GO:0005524">
    <property type="term" value="F:ATP binding"/>
    <property type="evidence" value="ECO:0007669"/>
    <property type="project" value="UniProtKB-KW"/>
</dbReference>
<dbReference type="PROSITE" id="PS51206">
    <property type="entry name" value="SF3_HELICASE_1"/>
    <property type="match status" value="1"/>
</dbReference>
<dbReference type="PATRIC" id="fig|1227455.4.peg.2913"/>
<evidence type="ECO:0000313" key="6">
    <source>
        <dbReference type="EMBL" id="EMA43163.1"/>
    </source>
</evidence>
<evidence type="ECO:0000256" key="4">
    <source>
        <dbReference type="ARBA" id="ARBA00022840"/>
    </source>
</evidence>
<dbReference type="Proteomes" id="UP000011669">
    <property type="component" value="Unassembled WGS sequence"/>
</dbReference>
<dbReference type="InterPro" id="IPR027417">
    <property type="entry name" value="P-loop_NTPase"/>
</dbReference>
<dbReference type="InterPro" id="IPR051620">
    <property type="entry name" value="ORF904-like_C"/>
</dbReference>
<dbReference type="Pfam" id="PF03288">
    <property type="entry name" value="Pox_D5"/>
    <property type="match status" value="1"/>
</dbReference>
<dbReference type="Pfam" id="PF19263">
    <property type="entry name" value="DUF5906"/>
    <property type="match status" value="1"/>
</dbReference>
<keyword evidence="2" id="KW-0378">Hydrolase</keyword>
<dbReference type="InterPro" id="IPR045455">
    <property type="entry name" value="NrS-1_pol-like_helicase"/>
</dbReference>
<protein>
    <recommendedName>
        <fullName evidence="5">SF3 helicase domain-containing protein</fullName>
    </recommendedName>
</protein>
<dbReference type="PANTHER" id="PTHR35372">
    <property type="entry name" value="ATP BINDING PROTEIN-RELATED"/>
    <property type="match status" value="1"/>
</dbReference>
<dbReference type="AlphaFoldDB" id="M0MCT9"/>
<organism evidence="6 7">
    <name type="scientific">Halococcus saccharolyticus DSM 5350</name>
    <dbReference type="NCBI Taxonomy" id="1227455"/>
    <lineage>
        <taxon>Archaea</taxon>
        <taxon>Methanobacteriati</taxon>
        <taxon>Methanobacteriota</taxon>
        <taxon>Stenosarchaea group</taxon>
        <taxon>Halobacteria</taxon>
        <taxon>Halobacteriales</taxon>
        <taxon>Halococcaceae</taxon>
        <taxon>Halococcus</taxon>
    </lineage>
</organism>
<dbReference type="SUPFAM" id="SSF52540">
    <property type="entry name" value="P-loop containing nucleoside triphosphate hydrolases"/>
    <property type="match status" value="1"/>
</dbReference>
<dbReference type="EMBL" id="AOMD01000030">
    <property type="protein sequence ID" value="EMA43163.1"/>
    <property type="molecule type" value="Genomic_DNA"/>
</dbReference>
<dbReference type="PANTHER" id="PTHR35372:SF2">
    <property type="entry name" value="SF3 HELICASE DOMAIN-CONTAINING PROTEIN"/>
    <property type="match status" value="1"/>
</dbReference>
<evidence type="ECO:0000313" key="7">
    <source>
        <dbReference type="Proteomes" id="UP000011669"/>
    </source>
</evidence>
<accession>M0MCT9</accession>
<keyword evidence="3" id="KW-0347">Helicase</keyword>
<keyword evidence="1" id="KW-0547">Nucleotide-binding</keyword>
<dbReference type="STRING" id="1227455.C449_14332"/>
<keyword evidence="4" id="KW-0067">ATP-binding</keyword>
<dbReference type="InterPro" id="IPR014015">
    <property type="entry name" value="Helicase_SF3_DNA-vir"/>
</dbReference>
<dbReference type="GO" id="GO:0004386">
    <property type="term" value="F:helicase activity"/>
    <property type="evidence" value="ECO:0007669"/>
    <property type="project" value="UniProtKB-KW"/>
</dbReference>
<dbReference type="Gene3D" id="3.40.50.300">
    <property type="entry name" value="P-loop containing nucleotide triphosphate hydrolases"/>
    <property type="match status" value="1"/>
</dbReference>
<dbReference type="GO" id="GO:0016787">
    <property type="term" value="F:hydrolase activity"/>
    <property type="evidence" value="ECO:0007669"/>
    <property type="project" value="UniProtKB-KW"/>
</dbReference>
<keyword evidence="7" id="KW-1185">Reference proteome</keyword>
<dbReference type="InterPro" id="IPR006500">
    <property type="entry name" value="Helicase_put_C_phage/plasmid"/>
</dbReference>
<evidence type="ECO:0000256" key="1">
    <source>
        <dbReference type="ARBA" id="ARBA00022741"/>
    </source>
</evidence>
<name>M0MCT9_9EURY</name>
<dbReference type="NCBIfam" id="TIGR01613">
    <property type="entry name" value="primase_Cterm"/>
    <property type="match status" value="1"/>
</dbReference>
<reference evidence="6 7" key="1">
    <citation type="journal article" date="2014" name="PLoS Genet.">
        <title>Phylogenetically driven sequencing of extremely halophilic archaea reveals strategies for static and dynamic osmo-response.</title>
        <authorList>
            <person name="Becker E.A."/>
            <person name="Seitzer P.M."/>
            <person name="Tritt A."/>
            <person name="Larsen D."/>
            <person name="Krusor M."/>
            <person name="Yao A.I."/>
            <person name="Wu D."/>
            <person name="Madern D."/>
            <person name="Eisen J.A."/>
            <person name="Darling A.E."/>
            <person name="Facciotti M.T."/>
        </authorList>
    </citation>
    <scope>NUCLEOTIDE SEQUENCE [LARGE SCALE GENOMIC DNA]</scope>
    <source>
        <strain evidence="6 7">DSM 5350</strain>
    </source>
</reference>
<proteinExistence type="predicted"/>
<gene>
    <name evidence="6" type="ORF">C449_14332</name>
</gene>
<evidence type="ECO:0000259" key="5">
    <source>
        <dbReference type="PROSITE" id="PS51206"/>
    </source>
</evidence>
<evidence type="ECO:0000256" key="2">
    <source>
        <dbReference type="ARBA" id="ARBA00022801"/>
    </source>
</evidence>
<dbReference type="InterPro" id="IPR004968">
    <property type="entry name" value="DNA_primase/NTPase_C"/>
</dbReference>